<keyword evidence="2" id="KW-1185">Reference proteome</keyword>
<protein>
    <submittedName>
        <fullName evidence="1">Uncharacterized protein</fullName>
    </submittedName>
</protein>
<organism evidence="1 2">
    <name type="scientific">Streptomonospora halophila</name>
    <dbReference type="NCBI Taxonomy" id="427369"/>
    <lineage>
        <taxon>Bacteria</taxon>
        <taxon>Bacillati</taxon>
        <taxon>Actinomycetota</taxon>
        <taxon>Actinomycetes</taxon>
        <taxon>Streptosporangiales</taxon>
        <taxon>Nocardiopsidaceae</taxon>
        <taxon>Streptomonospora</taxon>
    </lineage>
</organism>
<gene>
    <name evidence="1" type="ORF">GCM10023224_28120</name>
</gene>
<comment type="caution">
    <text evidence="1">The sequence shown here is derived from an EMBL/GenBank/DDBJ whole genome shotgun (WGS) entry which is preliminary data.</text>
</comment>
<sequence>MLPVGNSFTVPISYSYGRNAFHVKPGALPWRIRIPEGGECGPESRAARRGNDAAWQAPPGFPAFAAAADSGDKRRVFGGCCTRRT</sequence>
<dbReference type="EMBL" id="BAABIK010000014">
    <property type="protein sequence ID" value="GAA4943691.1"/>
    <property type="molecule type" value="Genomic_DNA"/>
</dbReference>
<evidence type="ECO:0000313" key="1">
    <source>
        <dbReference type="EMBL" id="GAA4943691.1"/>
    </source>
</evidence>
<dbReference type="Proteomes" id="UP001499993">
    <property type="component" value="Unassembled WGS sequence"/>
</dbReference>
<reference evidence="2" key="1">
    <citation type="journal article" date="2019" name="Int. J. Syst. Evol. Microbiol.">
        <title>The Global Catalogue of Microorganisms (GCM) 10K type strain sequencing project: providing services to taxonomists for standard genome sequencing and annotation.</title>
        <authorList>
            <consortium name="The Broad Institute Genomics Platform"/>
            <consortium name="The Broad Institute Genome Sequencing Center for Infectious Disease"/>
            <person name="Wu L."/>
            <person name="Ma J."/>
        </authorList>
    </citation>
    <scope>NUCLEOTIDE SEQUENCE [LARGE SCALE GENOMIC DNA]</scope>
    <source>
        <strain evidence="2">JCM 18123</strain>
    </source>
</reference>
<name>A0ABP9GIF3_9ACTN</name>
<proteinExistence type="predicted"/>
<evidence type="ECO:0000313" key="2">
    <source>
        <dbReference type="Proteomes" id="UP001499993"/>
    </source>
</evidence>
<accession>A0ABP9GIF3</accession>